<gene>
    <name evidence="1" type="ORF">ACFPMF_19470</name>
</gene>
<evidence type="ECO:0008006" key="3">
    <source>
        <dbReference type="Google" id="ProtNLM"/>
    </source>
</evidence>
<keyword evidence="2" id="KW-1185">Reference proteome</keyword>
<dbReference type="RefSeq" id="WP_379848404.1">
    <property type="nucleotide sequence ID" value="NZ_JBHSMA010000007.1"/>
</dbReference>
<name>A0ABW0IGK6_9BACT</name>
<proteinExistence type="predicted"/>
<accession>A0ABW0IGK6</accession>
<dbReference type="EMBL" id="JBHSMA010000007">
    <property type="protein sequence ID" value="MFC5411510.1"/>
    <property type="molecule type" value="Genomic_DNA"/>
</dbReference>
<comment type="caution">
    <text evidence="1">The sequence shown here is derived from an EMBL/GenBank/DDBJ whole genome shotgun (WGS) entry which is preliminary data.</text>
</comment>
<reference evidence="2" key="1">
    <citation type="journal article" date="2019" name="Int. J. Syst. Evol. Microbiol.">
        <title>The Global Catalogue of Microorganisms (GCM) 10K type strain sequencing project: providing services to taxonomists for standard genome sequencing and annotation.</title>
        <authorList>
            <consortium name="The Broad Institute Genomics Platform"/>
            <consortium name="The Broad Institute Genome Sequencing Center for Infectious Disease"/>
            <person name="Wu L."/>
            <person name="Ma J."/>
        </authorList>
    </citation>
    <scope>NUCLEOTIDE SEQUENCE [LARGE SCALE GENOMIC DNA]</scope>
    <source>
        <strain evidence="2">CCUG 55250</strain>
    </source>
</reference>
<evidence type="ECO:0000313" key="2">
    <source>
        <dbReference type="Proteomes" id="UP001596106"/>
    </source>
</evidence>
<protein>
    <recommendedName>
        <fullName evidence="3">Transposase</fullName>
    </recommendedName>
</protein>
<dbReference type="Proteomes" id="UP001596106">
    <property type="component" value="Unassembled WGS sequence"/>
</dbReference>
<evidence type="ECO:0000313" key="1">
    <source>
        <dbReference type="EMBL" id="MFC5411510.1"/>
    </source>
</evidence>
<organism evidence="1 2">
    <name type="scientific">Larkinella bovis</name>
    <dbReference type="NCBI Taxonomy" id="683041"/>
    <lineage>
        <taxon>Bacteria</taxon>
        <taxon>Pseudomonadati</taxon>
        <taxon>Bacteroidota</taxon>
        <taxon>Cytophagia</taxon>
        <taxon>Cytophagales</taxon>
        <taxon>Spirosomataceae</taxon>
        <taxon>Larkinella</taxon>
    </lineage>
</organism>
<sequence>MQTMWSPICLCLPTSAFVNGPKSRIELLLAERISLGGICRVMEIKAHQLYAYMDELYAEIPTDLACRISQPTVIELYGRDCEPEELWNFVLYKANKQWVWVALDRATRQVLALSIGDRSALGP</sequence>